<sequence>MRKLDDFVPPPRPLRSIRVMANEDLAKMDRIFAGMCDADIKGGRPSIAPEKLLRAMLLQVLYGIRSERQLMGKLNTACCFGGFLVRRWTIRALSGCWRGGGVAGAISSAHDLPSSPKWCSASQAAPGIWMRCS</sequence>
<evidence type="ECO:0000313" key="3">
    <source>
        <dbReference type="Proteomes" id="UP000195569"/>
    </source>
</evidence>
<accession>A0A1N7SLI8</accession>
<proteinExistence type="predicted"/>
<name>A0A1N7SLI8_9BURK</name>
<dbReference type="Proteomes" id="UP000195569">
    <property type="component" value="Unassembled WGS sequence"/>
</dbReference>
<reference evidence="2" key="1">
    <citation type="submission" date="2016-12" db="EMBL/GenBank/DDBJ databases">
        <authorList>
            <person name="Moulin L."/>
        </authorList>
    </citation>
    <scope>NUCLEOTIDE SEQUENCE [LARGE SCALE GENOMIC DNA]</scope>
    <source>
        <strain evidence="2">STM 7183</strain>
    </source>
</reference>
<evidence type="ECO:0000259" key="1">
    <source>
        <dbReference type="Pfam" id="PF05598"/>
    </source>
</evidence>
<protein>
    <recommendedName>
        <fullName evidence="1">Transposase InsH N-terminal domain-containing protein</fullName>
    </recommendedName>
</protein>
<organism evidence="2 3">
    <name type="scientific">Paraburkholderia piptadeniae</name>
    <dbReference type="NCBI Taxonomy" id="1701573"/>
    <lineage>
        <taxon>Bacteria</taxon>
        <taxon>Pseudomonadati</taxon>
        <taxon>Pseudomonadota</taxon>
        <taxon>Betaproteobacteria</taxon>
        <taxon>Burkholderiales</taxon>
        <taxon>Burkholderiaceae</taxon>
        <taxon>Paraburkholderia</taxon>
    </lineage>
</organism>
<keyword evidence="3" id="KW-1185">Reference proteome</keyword>
<dbReference type="EMBL" id="CYGY02000063">
    <property type="protein sequence ID" value="SIT48192.1"/>
    <property type="molecule type" value="Genomic_DNA"/>
</dbReference>
<comment type="caution">
    <text evidence="2">The sequence shown here is derived from an EMBL/GenBank/DDBJ whole genome shotgun (WGS) entry which is preliminary data.</text>
</comment>
<evidence type="ECO:0000313" key="2">
    <source>
        <dbReference type="EMBL" id="SIT48192.1"/>
    </source>
</evidence>
<gene>
    <name evidence="2" type="ORF">BN2476_630046</name>
</gene>
<dbReference type="AlphaFoldDB" id="A0A1N7SLI8"/>
<dbReference type="Pfam" id="PF05598">
    <property type="entry name" value="DUF772"/>
    <property type="match status" value="1"/>
</dbReference>
<feature type="domain" description="Transposase InsH N-terminal" evidence="1">
    <location>
        <begin position="3"/>
        <end position="76"/>
    </location>
</feature>
<dbReference type="InterPro" id="IPR008490">
    <property type="entry name" value="Transposase_InsH_N"/>
</dbReference>